<keyword evidence="2" id="KW-1185">Reference proteome</keyword>
<evidence type="ECO:0008006" key="3">
    <source>
        <dbReference type="Google" id="ProtNLM"/>
    </source>
</evidence>
<evidence type="ECO:0000313" key="1">
    <source>
        <dbReference type="EMBL" id="KAF2007778.1"/>
    </source>
</evidence>
<evidence type="ECO:0000313" key="2">
    <source>
        <dbReference type="Proteomes" id="UP000799779"/>
    </source>
</evidence>
<protein>
    <recommendedName>
        <fullName evidence="3">F-box domain-containing protein</fullName>
    </recommendedName>
</protein>
<sequence>MDSLSKSGSRLEDLPNELLLAVLNNFRLPYIDDRVSHYYLHYKERRGLWRIWTSEGSLWNISLVNRRFRALATPLLYEAWANDIGQSELFARTLLSNLSLGKLVKRVYWSPVWENLIWLSEEVQRIFIARKLEELGHSFTITMAEDLRSNGGIGGELWEQHYLTTILICSPNIQQLYVDRVECPQHKCWVPSYMGLGGFHDFGKLKVMSFGSEGINSSLEDLVPLFSLPSLLELELWPINGIWKDPKAEQGYELGVAPFSSSIEHMRFPGGNAMDSATFKWLLKLPRTLKSFTLDTTNYTTVNSLVPPILDTALEIQRQSLEKICIRTFLPSDDEGMSPSKVASMFQDPLQSFHQFQALRYLETSFLPLKYENDVLEDVLGILPESLETLYLRLGFDNNMSPFLVPVLNRLATHGTSRLPNLREVRVGTSYGNYEDDDEFPTYPLKYGVPVWTQLGHLFGAQGIRLVVDDDAQELTETGDVRVMGCIGFVKSLASGSWGSFASTL</sequence>
<name>A0A6A5X497_9PLEO</name>
<dbReference type="EMBL" id="ML977556">
    <property type="protein sequence ID" value="KAF2007778.1"/>
    <property type="molecule type" value="Genomic_DNA"/>
</dbReference>
<organism evidence="1 2">
    <name type="scientific">Amniculicola lignicola CBS 123094</name>
    <dbReference type="NCBI Taxonomy" id="1392246"/>
    <lineage>
        <taxon>Eukaryota</taxon>
        <taxon>Fungi</taxon>
        <taxon>Dikarya</taxon>
        <taxon>Ascomycota</taxon>
        <taxon>Pezizomycotina</taxon>
        <taxon>Dothideomycetes</taxon>
        <taxon>Pleosporomycetidae</taxon>
        <taxon>Pleosporales</taxon>
        <taxon>Amniculicolaceae</taxon>
        <taxon>Amniculicola</taxon>
    </lineage>
</organism>
<gene>
    <name evidence="1" type="ORF">P154DRAFT_528455</name>
</gene>
<dbReference type="Proteomes" id="UP000799779">
    <property type="component" value="Unassembled WGS sequence"/>
</dbReference>
<accession>A0A6A5X497</accession>
<dbReference type="AlphaFoldDB" id="A0A6A5X497"/>
<proteinExistence type="predicted"/>
<reference evidence="1" key="1">
    <citation type="journal article" date="2020" name="Stud. Mycol.">
        <title>101 Dothideomycetes genomes: a test case for predicting lifestyles and emergence of pathogens.</title>
        <authorList>
            <person name="Haridas S."/>
            <person name="Albert R."/>
            <person name="Binder M."/>
            <person name="Bloem J."/>
            <person name="Labutti K."/>
            <person name="Salamov A."/>
            <person name="Andreopoulos B."/>
            <person name="Baker S."/>
            <person name="Barry K."/>
            <person name="Bills G."/>
            <person name="Bluhm B."/>
            <person name="Cannon C."/>
            <person name="Castanera R."/>
            <person name="Culley D."/>
            <person name="Daum C."/>
            <person name="Ezra D."/>
            <person name="Gonzalez J."/>
            <person name="Henrissat B."/>
            <person name="Kuo A."/>
            <person name="Liang C."/>
            <person name="Lipzen A."/>
            <person name="Lutzoni F."/>
            <person name="Magnuson J."/>
            <person name="Mondo S."/>
            <person name="Nolan M."/>
            <person name="Ohm R."/>
            <person name="Pangilinan J."/>
            <person name="Park H.-J."/>
            <person name="Ramirez L."/>
            <person name="Alfaro M."/>
            <person name="Sun H."/>
            <person name="Tritt A."/>
            <person name="Yoshinaga Y."/>
            <person name="Zwiers L.-H."/>
            <person name="Turgeon B."/>
            <person name="Goodwin S."/>
            <person name="Spatafora J."/>
            <person name="Crous P."/>
            <person name="Grigoriev I."/>
        </authorList>
    </citation>
    <scope>NUCLEOTIDE SEQUENCE</scope>
    <source>
        <strain evidence="1">CBS 123094</strain>
    </source>
</reference>